<dbReference type="AlphaFoldDB" id="A0A2T9YAM1"/>
<evidence type="ECO:0000313" key="3">
    <source>
        <dbReference type="Proteomes" id="UP000245383"/>
    </source>
</evidence>
<protein>
    <recommendedName>
        <fullName evidence="4">HCP-like protein</fullName>
    </recommendedName>
</protein>
<name>A0A2T9YAM1_9FUNG</name>
<sequence length="883" mass="98593">MFVVIKRRYTMVNSDSTAKELHAIKSEHLDSEDIFNGSFTDQGSEYLENCIAPGNVNSNIYFSSNDTLFSSAKNTGLQLDSPMASDFIIQNTLIETPDLTSSDSNFTETKGLNCNQGSVINQESQVSNFSSMASSPIDSSNAHFPITDSYKSRSIYSNTSNSKHFKTFQLLNISSSSENTNRDTITPNSKKTNFLNYGRVISVSDLSVEKKIKASHNTSLGLNIVDKSTFTSYKVSDTPFKLSKQIEIPQKSLYTTNIQEDSKDLSTTILYMHKDDYQEYCKSLKSRYMQLEEEFLISLKAGTNTEKFVEILTAITFEDLNCDIVRHSIAVLGFCYEFGLGVKCDYAKSERFYKPCAIKGNALGQSRLAFLKKYGRPGIKIDRTLAAKWALKVKLNSESSATSWLEKASYVYGLAEAQYALGLCYHDGIGVNVDDKKAFQLYLKSAKQGNSRGQGILGYCYGEGFGVKQNKQEAVKWYMLAATQGESVAMYNLGYCYEDGIGVARKPLLAVLWYRKAAKKGNAFAQNSLGYCHEDGLGVKKDPKEAVKWYQLSAMQGYPWAECNLGYCYQYGIGVKENPAQATYWYLRAAKQGHARAQHNLGYCYQNGIWVEKDEKKAVMWYHKAAEKGNIYAYHSLGYCYQNGTGVGIQLKEAVKWYKMAAVKNHPPAQLSLGYCYRNGIGVEKNDNKAFKWFQESAKSGNALAQNSLGYCYEEGIGTPQNLKLAFHFYTKSASQNNPWAICNVGYSYAQGIGVAQNLEKAVYLYRIAAQMNHGRAMEKLGLALLEGVGTEKNEEQAVMWFKKAAEKFNHAPAMHWLGVCLERGIGVEADQVEAIKWYQNAIINGDSTAIERLRSLLVIKCNDVNKNNSSTLLNSFDVSSAA</sequence>
<dbReference type="SMART" id="SM00671">
    <property type="entry name" value="SEL1"/>
    <property type="match status" value="14"/>
</dbReference>
<dbReference type="Gene3D" id="1.25.40.10">
    <property type="entry name" value="Tetratricopeptide repeat domain"/>
    <property type="match status" value="4"/>
</dbReference>
<reference evidence="2 3" key="1">
    <citation type="journal article" date="2018" name="MBio">
        <title>Comparative Genomics Reveals the Core Gene Toolbox for the Fungus-Insect Symbiosis.</title>
        <authorList>
            <person name="Wang Y."/>
            <person name="Stata M."/>
            <person name="Wang W."/>
            <person name="Stajich J.E."/>
            <person name="White M.M."/>
            <person name="Moncalvo J.M."/>
        </authorList>
    </citation>
    <scope>NUCLEOTIDE SEQUENCE [LARGE SCALE GENOMIC DNA]</scope>
    <source>
        <strain evidence="2 3">SWE-8-4</strain>
    </source>
</reference>
<evidence type="ECO:0000313" key="2">
    <source>
        <dbReference type="EMBL" id="PVU89365.1"/>
    </source>
</evidence>
<dbReference type="InterPro" id="IPR011990">
    <property type="entry name" value="TPR-like_helical_dom_sf"/>
</dbReference>
<keyword evidence="3" id="KW-1185">Reference proteome</keyword>
<organism evidence="2 3">
    <name type="scientific">Smittium simulii</name>
    <dbReference type="NCBI Taxonomy" id="133385"/>
    <lineage>
        <taxon>Eukaryota</taxon>
        <taxon>Fungi</taxon>
        <taxon>Fungi incertae sedis</taxon>
        <taxon>Zoopagomycota</taxon>
        <taxon>Kickxellomycotina</taxon>
        <taxon>Harpellomycetes</taxon>
        <taxon>Harpellales</taxon>
        <taxon>Legeriomycetaceae</taxon>
        <taxon>Smittium</taxon>
    </lineage>
</organism>
<dbReference type="OrthoDB" id="272077at2759"/>
<gene>
    <name evidence="2" type="ORF">BB561_005403</name>
</gene>
<dbReference type="EMBL" id="MBFR01000318">
    <property type="protein sequence ID" value="PVU89365.1"/>
    <property type="molecule type" value="Genomic_DNA"/>
</dbReference>
<comment type="caution">
    <text evidence="2">The sequence shown here is derived from an EMBL/GenBank/DDBJ whole genome shotgun (WGS) entry which is preliminary data.</text>
</comment>
<dbReference type="Pfam" id="PF08238">
    <property type="entry name" value="Sel1"/>
    <property type="match status" value="14"/>
</dbReference>
<accession>A0A2T9YAM1</accession>
<comment type="similarity">
    <text evidence="1">Belongs to the sel-1 family.</text>
</comment>
<dbReference type="STRING" id="133385.A0A2T9YAM1"/>
<dbReference type="SUPFAM" id="SSF81901">
    <property type="entry name" value="HCP-like"/>
    <property type="match status" value="4"/>
</dbReference>
<proteinExistence type="inferred from homology"/>
<evidence type="ECO:0000256" key="1">
    <source>
        <dbReference type="ARBA" id="ARBA00038101"/>
    </source>
</evidence>
<dbReference type="Proteomes" id="UP000245383">
    <property type="component" value="Unassembled WGS sequence"/>
</dbReference>
<dbReference type="PANTHER" id="PTHR11102">
    <property type="entry name" value="SEL-1-LIKE PROTEIN"/>
    <property type="match status" value="1"/>
</dbReference>
<evidence type="ECO:0008006" key="4">
    <source>
        <dbReference type="Google" id="ProtNLM"/>
    </source>
</evidence>
<dbReference type="InterPro" id="IPR006597">
    <property type="entry name" value="Sel1-like"/>
</dbReference>
<dbReference type="PANTHER" id="PTHR11102:SF160">
    <property type="entry name" value="ERAD-ASSOCIATED E3 UBIQUITIN-PROTEIN LIGASE COMPONENT HRD3"/>
    <property type="match status" value="1"/>
</dbReference>
<dbReference type="InterPro" id="IPR050767">
    <property type="entry name" value="Sel1_AlgK"/>
</dbReference>